<name>A0A0A5GIJ9_9BACI</name>
<accession>A0A0A5GIJ9</accession>
<dbReference type="OrthoDB" id="2873014at2"/>
<reference evidence="2 3" key="1">
    <citation type="submission" date="2013-08" db="EMBL/GenBank/DDBJ databases">
        <authorList>
            <person name="Huang J."/>
            <person name="Wang G."/>
        </authorList>
    </citation>
    <scope>NUCLEOTIDE SEQUENCE [LARGE SCALE GENOMIC DNA]</scope>
    <source>
        <strain evidence="2 3">JSM 076056</strain>
    </source>
</reference>
<evidence type="ECO:0000313" key="3">
    <source>
        <dbReference type="Proteomes" id="UP000030528"/>
    </source>
</evidence>
<dbReference type="AlphaFoldDB" id="A0A0A5GIJ9"/>
<comment type="caution">
    <text evidence="2">The sequence shown here is derived from an EMBL/GenBank/DDBJ whole genome shotgun (WGS) entry which is preliminary data.</text>
</comment>
<protein>
    <submittedName>
        <fullName evidence="2">Uncharacterized protein</fullName>
    </submittedName>
</protein>
<keyword evidence="3" id="KW-1185">Reference proteome</keyword>
<sequence length="278" mass="32688">MGLLQSLKRLFIKEESMLTPNPSEQLKKQGELAEEGVKPLEDATCPYCDHKFDKALSRKKKCPSCEQEVYVRTLPYKEGQEKVRVAVTSEHADKIDIQWAKLNGTYEELMQRKRKYEKKREDLRDSWGQEPSESDVEWHILMDTRIEHATNDQWGLYRNTTLSMAQHLYSLKKYEESLRIYLEVLYIDLNDPTNAGKVDGRFVKEKQPFKPKKNPSLAPAIMKRIVLLKDKRTPMEDEQVEKLFKEHNHQVHQALATPLSPEEAWNRLEKNDAYWGKQ</sequence>
<dbReference type="EMBL" id="AVPE01000004">
    <property type="protein sequence ID" value="KGX93066.1"/>
    <property type="molecule type" value="Genomic_DNA"/>
</dbReference>
<organism evidence="2 3">
    <name type="scientific">Pontibacillus halophilus JSM 076056 = DSM 19796</name>
    <dbReference type="NCBI Taxonomy" id="1385510"/>
    <lineage>
        <taxon>Bacteria</taxon>
        <taxon>Bacillati</taxon>
        <taxon>Bacillota</taxon>
        <taxon>Bacilli</taxon>
        <taxon>Bacillales</taxon>
        <taxon>Bacillaceae</taxon>
        <taxon>Pontibacillus</taxon>
    </lineage>
</organism>
<keyword evidence="1" id="KW-0175">Coiled coil</keyword>
<feature type="coiled-coil region" evidence="1">
    <location>
        <begin position="99"/>
        <end position="126"/>
    </location>
</feature>
<evidence type="ECO:0000313" key="2">
    <source>
        <dbReference type="EMBL" id="KGX93066.1"/>
    </source>
</evidence>
<evidence type="ECO:0000256" key="1">
    <source>
        <dbReference type="SAM" id="Coils"/>
    </source>
</evidence>
<gene>
    <name evidence="2" type="ORF">N781_14285</name>
</gene>
<dbReference type="Proteomes" id="UP000030528">
    <property type="component" value="Unassembled WGS sequence"/>
</dbReference>
<proteinExistence type="predicted"/>
<dbReference type="RefSeq" id="WP_026800106.1">
    <property type="nucleotide sequence ID" value="NZ_AULI01000006.1"/>
</dbReference>